<sequence>MMKETKNHKKIQPEDVVHCIGLLIARMLNPHKKKIADHWSTYGVGAVPKVTFGVFVRKALFDRIVQNLHFTNNADARVETDRAWKVSFQPILTLGHLQCYATFSKFYPNRRLGFITQSSRTASIPCAVVATAQCLPSWNDPDKQEGFSSCADFEGSYASSRRSAWGRQRRCGEVLPAATSPAMVGPAPCVSAVNWTQHIHGVDYTFQGVAGSRFPAR</sequence>
<name>A0A2P4XTS4_9STRA</name>
<reference evidence="1 2" key="1">
    <citation type="journal article" date="2017" name="Genome Biol. Evol.">
        <title>Phytophthora megakarya and P. palmivora, closely related causal agents of cacao black pod rot, underwent increases in genome sizes and gene numbers by different mechanisms.</title>
        <authorList>
            <person name="Ali S.S."/>
            <person name="Shao J."/>
            <person name="Lary D.J."/>
            <person name="Kronmiller B."/>
            <person name="Shen D."/>
            <person name="Strem M.D."/>
            <person name="Amoako-Attah I."/>
            <person name="Akrofi A.Y."/>
            <person name="Begoude B.A."/>
            <person name="Ten Hoopen G.M."/>
            <person name="Coulibaly K."/>
            <person name="Kebe B.I."/>
            <person name="Melnick R.L."/>
            <person name="Guiltinan M.J."/>
            <person name="Tyler B.M."/>
            <person name="Meinhardt L.W."/>
            <person name="Bailey B.A."/>
        </authorList>
    </citation>
    <scope>NUCLEOTIDE SEQUENCE [LARGE SCALE GENOMIC DNA]</scope>
    <source>
        <strain evidence="2">sbr112.9</strain>
    </source>
</reference>
<evidence type="ECO:0008006" key="3">
    <source>
        <dbReference type="Google" id="ProtNLM"/>
    </source>
</evidence>
<organism evidence="1 2">
    <name type="scientific">Phytophthora palmivora</name>
    <dbReference type="NCBI Taxonomy" id="4796"/>
    <lineage>
        <taxon>Eukaryota</taxon>
        <taxon>Sar</taxon>
        <taxon>Stramenopiles</taxon>
        <taxon>Oomycota</taxon>
        <taxon>Peronosporomycetes</taxon>
        <taxon>Peronosporales</taxon>
        <taxon>Peronosporaceae</taxon>
        <taxon>Phytophthora</taxon>
    </lineage>
</organism>
<dbReference type="Proteomes" id="UP000237271">
    <property type="component" value="Unassembled WGS sequence"/>
</dbReference>
<proteinExistence type="predicted"/>
<dbReference type="PANTHER" id="PTHR46599:SF3">
    <property type="entry name" value="PIGGYBAC TRANSPOSABLE ELEMENT-DERIVED PROTEIN 4"/>
    <property type="match status" value="1"/>
</dbReference>
<comment type="caution">
    <text evidence="1">The sequence shown here is derived from an EMBL/GenBank/DDBJ whole genome shotgun (WGS) entry which is preliminary data.</text>
</comment>
<evidence type="ECO:0000313" key="2">
    <source>
        <dbReference type="Proteomes" id="UP000237271"/>
    </source>
</evidence>
<dbReference type="AlphaFoldDB" id="A0A2P4XTS4"/>
<gene>
    <name evidence="1" type="ORF">PHPALM_14903</name>
</gene>
<evidence type="ECO:0000313" key="1">
    <source>
        <dbReference type="EMBL" id="POM68879.1"/>
    </source>
</evidence>
<keyword evidence="2" id="KW-1185">Reference proteome</keyword>
<accession>A0A2P4XTS4</accession>
<dbReference type="PANTHER" id="PTHR46599">
    <property type="entry name" value="PIGGYBAC TRANSPOSABLE ELEMENT-DERIVED PROTEIN 4"/>
    <property type="match status" value="1"/>
</dbReference>
<protein>
    <recommendedName>
        <fullName evidence="3">PiggyBac transposable element-derived protein domain-containing protein</fullName>
    </recommendedName>
</protein>
<dbReference type="EMBL" id="NCKW01008012">
    <property type="protein sequence ID" value="POM68879.1"/>
    <property type="molecule type" value="Genomic_DNA"/>
</dbReference>